<evidence type="ECO:0000256" key="1">
    <source>
        <dbReference type="SAM" id="SignalP"/>
    </source>
</evidence>
<reference evidence="2 3" key="1">
    <citation type="submission" date="2016-07" db="EMBL/GenBank/DDBJ databases">
        <title>Pervasive Adenine N6-methylation of Active Genes in Fungi.</title>
        <authorList>
            <consortium name="DOE Joint Genome Institute"/>
            <person name="Mondo S.J."/>
            <person name="Dannebaum R.O."/>
            <person name="Kuo R.C."/>
            <person name="Labutti K."/>
            <person name="Haridas S."/>
            <person name="Kuo A."/>
            <person name="Salamov A."/>
            <person name="Ahrendt S.R."/>
            <person name="Lipzen A."/>
            <person name="Sullivan W."/>
            <person name="Andreopoulos W.B."/>
            <person name="Clum A."/>
            <person name="Lindquist E."/>
            <person name="Daum C."/>
            <person name="Ramamoorthy G.K."/>
            <person name="Gryganskyi A."/>
            <person name="Culley D."/>
            <person name="Magnuson J.K."/>
            <person name="James T.Y."/>
            <person name="O'Malley M.A."/>
            <person name="Stajich J.E."/>
            <person name="Spatafora J.W."/>
            <person name="Visel A."/>
            <person name="Grigoriev I.V."/>
        </authorList>
    </citation>
    <scope>NUCLEOTIDE SEQUENCE [LARGE SCALE GENOMIC DNA]</scope>
    <source>
        <strain evidence="2 3">NRRL 3116</strain>
    </source>
</reference>
<gene>
    <name evidence="2" type="ORF">BCR41DRAFT_351336</name>
</gene>
<comment type="caution">
    <text evidence="2">The sequence shown here is derived from an EMBL/GenBank/DDBJ whole genome shotgun (WGS) entry which is preliminary data.</text>
</comment>
<dbReference type="AlphaFoldDB" id="A0A1Y2GRL4"/>
<dbReference type="RefSeq" id="XP_021882662.1">
    <property type="nucleotide sequence ID" value="XM_022023782.1"/>
</dbReference>
<keyword evidence="1" id="KW-0732">Signal</keyword>
<evidence type="ECO:0000313" key="2">
    <source>
        <dbReference type="EMBL" id="ORZ20122.1"/>
    </source>
</evidence>
<evidence type="ECO:0008006" key="4">
    <source>
        <dbReference type="Google" id="ProtNLM"/>
    </source>
</evidence>
<sequence>MVALMQGGCRKMLSGLAVFCIWLAGTDSGRVVQFICLVLQTTGCLIDCLCRDYLHALVRNRIEGKQGSRKEGNIR</sequence>
<accession>A0A1Y2GRL4</accession>
<name>A0A1Y2GRL4_9FUNG</name>
<evidence type="ECO:0000313" key="3">
    <source>
        <dbReference type="Proteomes" id="UP000193648"/>
    </source>
</evidence>
<dbReference type="EMBL" id="MCFF01000013">
    <property type="protein sequence ID" value="ORZ20122.1"/>
    <property type="molecule type" value="Genomic_DNA"/>
</dbReference>
<dbReference type="Proteomes" id="UP000193648">
    <property type="component" value="Unassembled WGS sequence"/>
</dbReference>
<feature type="chain" id="PRO_5013208947" description="Secreted protein" evidence="1">
    <location>
        <begin position="29"/>
        <end position="75"/>
    </location>
</feature>
<protein>
    <recommendedName>
        <fullName evidence="4">Secreted protein</fullName>
    </recommendedName>
</protein>
<organism evidence="2 3">
    <name type="scientific">Lobosporangium transversale</name>
    <dbReference type="NCBI Taxonomy" id="64571"/>
    <lineage>
        <taxon>Eukaryota</taxon>
        <taxon>Fungi</taxon>
        <taxon>Fungi incertae sedis</taxon>
        <taxon>Mucoromycota</taxon>
        <taxon>Mortierellomycotina</taxon>
        <taxon>Mortierellomycetes</taxon>
        <taxon>Mortierellales</taxon>
        <taxon>Mortierellaceae</taxon>
        <taxon>Lobosporangium</taxon>
    </lineage>
</organism>
<proteinExistence type="predicted"/>
<keyword evidence="3" id="KW-1185">Reference proteome</keyword>
<feature type="signal peptide" evidence="1">
    <location>
        <begin position="1"/>
        <end position="28"/>
    </location>
</feature>
<dbReference type="GeneID" id="33565626"/>
<dbReference type="InParanoid" id="A0A1Y2GRL4"/>